<protein>
    <submittedName>
        <fullName evidence="1">Uncharacterized protein</fullName>
    </submittedName>
</protein>
<evidence type="ECO:0000313" key="1">
    <source>
        <dbReference type="EMBL" id="OGE65893.1"/>
    </source>
</evidence>
<gene>
    <name evidence="1" type="ORF">A3B49_00275</name>
</gene>
<name>A0A1F5MKL3_9BACT</name>
<dbReference type="EMBL" id="MFDO01000001">
    <property type="protein sequence ID" value="OGE65893.1"/>
    <property type="molecule type" value="Genomic_DNA"/>
</dbReference>
<dbReference type="AlphaFoldDB" id="A0A1F5MKL3"/>
<evidence type="ECO:0000313" key="2">
    <source>
        <dbReference type="Proteomes" id="UP000178017"/>
    </source>
</evidence>
<comment type="caution">
    <text evidence="1">The sequence shown here is derived from an EMBL/GenBank/DDBJ whole genome shotgun (WGS) entry which is preliminary data.</text>
</comment>
<reference evidence="1 2" key="1">
    <citation type="journal article" date="2016" name="Nat. Commun.">
        <title>Thousands of microbial genomes shed light on interconnected biogeochemical processes in an aquifer system.</title>
        <authorList>
            <person name="Anantharaman K."/>
            <person name="Brown C.T."/>
            <person name="Hug L.A."/>
            <person name="Sharon I."/>
            <person name="Castelle C.J."/>
            <person name="Probst A.J."/>
            <person name="Thomas B.C."/>
            <person name="Singh A."/>
            <person name="Wilkins M.J."/>
            <person name="Karaoz U."/>
            <person name="Brodie E.L."/>
            <person name="Williams K.H."/>
            <person name="Hubbard S.S."/>
            <person name="Banfield J.F."/>
        </authorList>
    </citation>
    <scope>NUCLEOTIDE SEQUENCE [LARGE SCALE GENOMIC DNA]</scope>
</reference>
<organism evidence="1 2">
    <name type="scientific">Candidatus Daviesbacteria bacterium RIFCSPLOWO2_01_FULL_40_24</name>
    <dbReference type="NCBI Taxonomy" id="1797787"/>
    <lineage>
        <taxon>Bacteria</taxon>
        <taxon>Candidatus Daviesiibacteriota</taxon>
    </lineage>
</organism>
<accession>A0A1F5MKL3</accession>
<proteinExistence type="predicted"/>
<dbReference type="Proteomes" id="UP000178017">
    <property type="component" value="Unassembled WGS sequence"/>
</dbReference>
<sequence>MTSLDTDSKKLSPDYLSKEAEGAQYWTHRDITLPQHLSGTLRYASLVRDPYSDRSTFIFPFTRLLDGMPYSLLLRQTSGRYTCPNFSLDLGHLADDNNRDKCEVFKSRGWIDFSIWNYPRKATPSADKYGYIYVASEPYHTHPLVMRPIDRYKNWGIFVDNQLRRQGAGSALLSITRMVLKIHNVDHLLVAGIDGVQEGHPLGNFYRKQGTVFTDVCKALFREDLTADGVIPTEETEASPYAF</sequence>